<dbReference type="OrthoDB" id="6022531at2759"/>
<sequence length="122" mass="13189">MAVFVLPFNSSVNPILYTLATPQMRDWFCKDSKSKEDGNRGIRPVGKSAAFSTTPASNPTTGITTIELSVPSLKSVANLERSGYVNKGFQDDTSQPERSNSFASVESGSLEDNSSATYDTRL</sequence>
<comment type="caution">
    <text evidence="2">The sequence shown here is derived from an EMBL/GenBank/DDBJ whole genome shotgun (WGS) entry which is preliminary data.</text>
</comment>
<accession>A0A3M6T948</accession>
<dbReference type="Proteomes" id="UP000275408">
    <property type="component" value="Unassembled WGS sequence"/>
</dbReference>
<evidence type="ECO:0000256" key="1">
    <source>
        <dbReference type="SAM" id="MobiDB-lite"/>
    </source>
</evidence>
<feature type="region of interest" description="Disordered" evidence="1">
    <location>
        <begin position="86"/>
        <end position="122"/>
    </location>
</feature>
<feature type="compositionally biased region" description="Polar residues" evidence="1">
    <location>
        <begin position="50"/>
        <end position="63"/>
    </location>
</feature>
<name>A0A3M6T948_POCDA</name>
<proteinExistence type="predicted"/>
<gene>
    <name evidence="2" type="ORF">pdam_00022372</name>
</gene>
<keyword evidence="3" id="KW-1185">Reference proteome</keyword>
<feature type="compositionally biased region" description="Polar residues" evidence="1">
    <location>
        <begin position="91"/>
        <end position="122"/>
    </location>
</feature>
<organism evidence="2 3">
    <name type="scientific">Pocillopora damicornis</name>
    <name type="common">Cauliflower coral</name>
    <name type="synonym">Millepora damicornis</name>
    <dbReference type="NCBI Taxonomy" id="46731"/>
    <lineage>
        <taxon>Eukaryota</taxon>
        <taxon>Metazoa</taxon>
        <taxon>Cnidaria</taxon>
        <taxon>Anthozoa</taxon>
        <taxon>Hexacorallia</taxon>
        <taxon>Scleractinia</taxon>
        <taxon>Astrocoeniina</taxon>
        <taxon>Pocilloporidae</taxon>
        <taxon>Pocillopora</taxon>
    </lineage>
</organism>
<dbReference type="AlphaFoldDB" id="A0A3M6T948"/>
<protein>
    <submittedName>
        <fullName evidence="2">Uncharacterized protein</fullName>
    </submittedName>
</protein>
<feature type="region of interest" description="Disordered" evidence="1">
    <location>
        <begin position="31"/>
        <end position="63"/>
    </location>
</feature>
<evidence type="ECO:0000313" key="3">
    <source>
        <dbReference type="Proteomes" id="UP000275408"/>
    </source>
</evidence>
<feature type="compositionally biased region" description="Basic and acidic residues" evidence="1">
    <location>
        <begin position="31"/>
        <end position="40"/>
    </location>
</feature>
<dbReference type="EMBL" id="RCHS01004064">
    <property type="protein sequence ID" value="RMX37935.1"/>
    <property type="molecule type" value="Genomic_DNA"/>
</dbReference>
<evidence type="ECO:0000313" key="2">
    <source>
        <dbReference type="EMBL" id="RMX37935.1"/>
    </source>
</evidence>
<reference evidence="2 3" key="1">
    <citation type="journal article" date="2018" name="Sci. Rep.">
        <title>Comparative analysis of the Pocillopora damicornis genome highlights role of immune system in coral evolution.</title>
        <authorList>
            <person name="Cunning R."/>
            <person name="Bay R.A."/>
            <person name="Gillette P."/>
            <person name="Baker A.C."/>
            <person name="Traylor-Knowles N."/>
        </authorList>
    </citation>
    <scope>NUCLEOTIDE SEQUENCE [LARGE SCALE GENOMIC DNA]</scope>
    <source>
        <strain evidence="2">RSMAS</strain>
        <tissue evidence="2">Whole animal</tissue>
    </source>
</reference>